<protein>
    <submittedName>
        <fullName evidence="4">Miniconductance mechanosensitive channel MscM</fullName>
    </submittedName>
</protein>
<dbReference type="InterPro" id="IPR006685">
    <property type="entry name" value="MscS_channel_2nd"/>
</dbReference>
<feature type="region of interest" description="Disordered" evidence="1">
    <location>
        <begin position="341"/>
        <end position="362"/>
    </location>
</feature>
<gene>
    <name evidence="4" type="primary">mscM_1</name>
    <name evidence="4" type="ORF">VVAX_04031</name>
</gene>
<keyword evidence="2" id="KW-0812">Transmembrane</keyword>
<dbReference type="Pfam" id="PF00924">
    <property type="entry name" value="MS_channel_2nd"/>
    <property type="match status" value="1"/>
</dbReference>
<feature type="transmembrane region" description="Helical" evidence="2">
    <location>
        <begin position="6"/>
        <end position="27"/>
    </location>
</feature>
<dbReference type="InterPro" id="IPR010920">
    <property type="entry name" value="LSM_dom_sf"/>
</dbReference>
<feature type="transmembrane region" description="Helical" evidence="2">
    <location>
        <begin position="48"/>
        <end position="69"/>
    </location>
</feature>
<name>A0A679J3S8_VARPD</name>
<organism evidence="4">
    <name type="scientific">Variovorax paradoxus</name>
    <dbReference type="NCBI Taxonomy" id="34073"/>
    <lineage>
        <taxon>Bacteria</taxon>
        <taxon>Pseudomonadati</taxon>
        <taxon>Pseudomonadota</taxon>
        <taxon>Betaproteobacteria</taxon>
        <taxon>Burkholderiales</taxon>
        <taxon>Comamonadaceae</taxon>
        <taxon>Variovorax</taxon>
    </lineage>
</organism>
<dbReference type="AlphaFoldDB" id="A0A679J3S8"/>
<evidence type="ECO:0000256" key="2">
    <source>
        <dbReference type="SAM" id="Phobius"/>
    </source>
</evidence>
<dbReference type="GO" id="GO:0008381">
    <property type="term" value="F:mechanosensitive monoatomic ion channel activity"/>
    <property type="evidence" value="ECO:0007669"/>
    <property type="project" value="UniProtKB-ARBA"/>
</dbReference>
<sequence>MIKEILAHPWFGTWVAALIAVPLSLLAHRIGGIVLRRITRPAPTIHTMVVNCNAAARIVLPLVALNVVWQGAPDDLRYIGNVRHLTGLLLIASTTWLAVKAISGFADGVLAQNPADIADNLHARRVLTQTRVLARTAATVVLVAGGAMMLMTFPGARQVGASLLASAGVIGIVAGLAAKPVFSNLIAGLQIALSQPIRIDDVLVVEGEWGRVEEITGAFVVLKIWDERRLILPLTYFIEKPFQNWTRHSSQLLGAVFIYIDYAMPLAPLRAEAERIVKAAPEWDGRFFNLRVTDATERTMQVRVLCTAATSGLAFDLRCSVREGLIDFMRREYPQFLPRMRIESDMQPGPERTQPDTPPAMA</sequence>
<dbReference type="RefSeq" id="WP_339091581.1">
    <property type="nucleotide sequence ID" value="NZ_LR743507.1"/>
</dbReference>
<feature type="transmembrane region" description="Helical" evidence="2">
    <location>
        <begin position="159"/>
        <end position="178"/>
    </location>
</feature>
<feature type="transmembrane region" description="Helical" evidence="2">
    <location>
        <begin position="89"/>
        <end position="111"/>
    </location>
</feature>
<keyword evidence="2" id="KW-0472">Membrane</keyword>
<dbReference type="SUPFAM" id="SSF50182">
    <property type="entry name" value="Sm-like ribonucleoproteins"/>
    <property type="match status" value="1"/>
</dbReference>
<evidence type="ECO:0000259" key="3">
    <source>
        <dbReference type="Pfam" id="PF00924"/>
    </source>
</evidence>
<dbReference type="EMBL" id="LR743507">
    <property type="protein sequence ID" value="CAA2107026.1"/>
    <property type="molecule type" value="Genomic_DNA"/>
</dbReference>
<proteinExistence type="predicted"/>
<dbReference type="Gene3D" id="1.10.287.1260">
    <property type="match status" value="1"/>
</dbReference>
<dbReference type="PANTHER" id="PTHR30566">
    <property type="entry name" value="YNAI-RELATED MECHANOSENSITIVE ION CHANNEL"/>
    <property type="match status" value="1"/>
</dbReference>
<evidence type="ECO:0000256" key="1">
    <source>
        <dbReference type="SAM" id="MobiDB-lite"/>
    </source>
</evidence>
<reference evidence="4" key="1">
    <citation type="submission" date="2019-12" db="EMBL/GenBank/DDBJ databases">
        <authorList>
            <person name="Cremers G."/>
        </authorList>
    </citation>
    <scope>NUCLEOTIDE SEQUENCE</scope>
    <source>
        <strain evidence="4">Vvax</strain>
    </source>
</reference>
<accession>A0A679J3S8</accession>
<feature type="domain" description="Mechanosensitive ion channel MscS" evidence="3">
    <location>
        <begin position="181"/>
        <end position="247"/>
    </location>
</feature>
<feature type="transmembrane region" description="Helical" evidence="2">
    <location>
        <begin position="132"/>
        <end position="153"/>
    </location>
</feature>
<evidence type="ECO:0000313" key="4">
    <source>
        <dbReference type="EMBL" id="CAA2107026.1"/>
    </source>
</evidence>
<dbReference type="PANTHER" id="PTHR30566:SF25">
    <property type="entry name" value="INNER MEMBRANE PROTEIN"/>
    <property type="match status" value="1"/>
</dbReference>
<dbReference type="GO" id="GO:0016020">
    <property type="term" value="C:membrane"/>
    <property type="evidence" value="ECO:0007669"/>
    <property type="project" value="InterPro"/>
</dbReference>
<keyword evidence="2" id="KW-1133">Transmembrane helix</keyword>